<accession>A0A5D2LZV9</accession>
<gene>
    <name evidence="1" type="ORF">ES332_D02G201600v1</name>
</gene>
<organism evidence="1 2">
    <name type="scientific">Gossypium tomentosum</name>
    <name type="common">Hawaiian cotton</name>
    <name type="synonym">Gossypium sandvicense</name>
    <dbReference type="NCBI Taxonomy" id="34277"/>
    <lineage>
        <taxon>Eukaryota</taxon>
        <taxon>Viridiplantae</taxon>
        <taxon>Streptophyta</taxon>
        <taxon>Embryophyta</taxon>
        <taxon>Tracheophyta</taxon>
        <taxon>Spermatophyta</taxon>
        <taxon>Magnoliopsida</taxon>
        <taxon>eudicotyledons</taxon>
        <taxon>Gunneridae</taxon>
        <taxon>Pentapetalae</taxon>
        <taxon>rosids</taxon>
        <taxon>malvids</taxon>
        <taxon>Malvales</taxon>
        <taxon>Malvaceae</taxon>
        <taxon>Malvoideae</taxon>
        <taxon>Gossypium</taxon>
    </lineage>
</organism>
<name>A0A5D2LZV9_GOSTO</name>
<sequence length="140" mass="15829">MSFRSKTKRPNLSGEHNHTTSLFNLLLSSLGHQLSLNHDRLILGQHTFPQDLKIPESGHVDHRRRIVVGLCLHVLWDERPELVDVDDGAVKLVAEFVEVPHTHFLEIPRVVLVEEDPVWCIPPAFPRPPGACGACRYGHD</sequence>
<evidence type="ECO:0000313" key="1">
    <source>
        <dbReference type="EMBL" id="TYH84506.1"/>
    </source>
</evidence>
<dbReference type="AlphaFoldDB" id="A0A5D2LZV9"/>
<proteinExistence type="predicted"/>
<evidence type="ECO:0000313" key="2">
    <source>
        <dbReference type="Proteomes" id="UP000322667"/>
    </source>
</evidence>
<keyword evidence="2" id="KW-1185">Reference proteome</keyword>
<reference evidence="1 2" key="1">
    <citation type="submission" date="2019-07" db="EMBL/GenBank/DDBJ databases">
        <title>WGS assembly of Gossypium tomentosum.</title>
        <authorList>
            <person name="Chen Z.J."/>
            <person name="Sreedasyam A."/>
            <person name="Ando A."/>
            <person name="Song Q."/>
            <person name="De L."/>
            <person name="Hulse-Kemp A."/>
            <person name="Ding M."/>
            <person name="Ye W."/>
            <person name="Kirkbride R."/>
            <person name="Jenkins J."/>
            <person name="Plott C."/>
            <person name="Lovell J."/>
            <person name="Lin Y.-M."/>
            <person name="Vaughn R."/>
            <person name="Liu B."/>
            <person name="Li W."/>
            <person name="Simpson S."/>
            <person name="Scheffler B."/>
            <person name="Saski C."/>
            <person name="Grover C."/>
            <person name="Hu G."/>
            <person name="Conover J."/>
            <person name="Carlson J."/>
            <person name="Shu S."/>
            <person name="Boston L."/>
            <person name="Williams M."/>
            <person name="Peterson D."/>
            <person name="Mcgee K."/>
            <person name="Jones D."/>
            <person name="Wendel J."/>
            <person name="Stelly D."/>
            <person name="Grimwood J."/>
            <person name="Schmutz J."/>
        </authorList>
    </citation>
    <scope>NUCLEOTIDE SEQUENCE [LARGE SCALE GENOMIC DNA]</scope>
    <source>
        <strain evidence="1">7179.01</strain>
    </source>
</reference>
<protein>
    <submittedName>
        <fullName evidence="1">Uncharacterized protein</fullName>
    </submittedName>
</protein>
<dbReference type="EMBL" id="CM017624">
    <property type="protein sequence ID" value="TYH84506.1"/>
    <property type="molecule type" value="Genomic_DNA"/>
</dbReference>
<dbReference type="Proteomes" id="UP000322667">
    <property type="component" value="Chromosome D02"/>
</dbReference>